<dbReference type="VEuPathDB" id="FungiDB:VP01_1683g1"/>
<gene>
    <name evidence="2" type="ORF">VP01_1683g1</name>
</gene>
<sequence>MPAQAPKTNHPLNIRTMLSEAATDETRSYCLAYNGSTTFICLHQLLQNHDGGYTKEDRHTTGILDSVAEALCKNPWGCGVGICGQGEYICFLSQSAPKLVKFFKSSKVEVSGKATFKEMAFKSSNMEKLSISLDSDVFREVKLALEITNCVPHVIVESLLQEIGISSCVGAPPGSICFFASGGQDCQQKFIRMGLQPLEIRSATPKVQTILGVTETFSGSLAHVATPKKRSGGWHKLSWKGTGQKVLRELNDSREGKRDIVDEGGVFESEEREKPRDKESHGKERGKVKKRNHIKIRIQGEFNQLHGGRNSNLKNRGTLCFPPFPRARTPISTTNHPEKKTINTRSTPPTPHHTPQTPLTDKKLIAETLNEENQEDNNSSVGEPMDVVEKYSSIVDYVDVVEKAQEMASNPLITLELIVVKKMNAPLLMANFKIMKKWFRQLMGWLNIMRSSNVTREGLLFKVNEKTTHATIPSSLVLLAVPSLAWCTSRRNKHQEKK</sequence>
<reference evidence="2 3" key="1">
    <citation type="submission" date="2015-08" db="EMBL/GenBank/DDBJ databases">
        <title>Next Generation Sequencing and Analysis of the Genome of Puccinia sorghi L Schw, the Causal Agent of Maize Common Rust.</title>
        <authorList>
            <person name="Rochi L."/>
            <person name="Burguener G."/>
            <person name="Darino M."/>
            <person name="Turjanski A."/>
            <person name="Kreff E."/>
            <person name="Dieguez M.J."/>
            <person name="Sacco F."/>
        </authorList>
    </citation>
    <scope>NUCLEOTIDE SEQUENCE [LARGE SCALE GENOMIC DNA]</scope>
    <source>
        <strain evidence="2 3">RO10H11247</strain>
    </source>
</reference>
<feature type="compositionally biased region" description="Basic residues" evidence="1">
    <location>
        <begin position="286"/>
        <end position="296"/>
    </location>
</feature>
<feature type="region of interest" description="Disordered" evidence="1">
    <location>
        <begin position="257"/>
        <end position="359"/>
    </location>
</feature>
<dbReference type="Proteomes" id="UP000037035">
    <property type="component" value="Unassembled WGS sequence"/>
</dbReference>
<evidence type="ECO:0000256" key="1">
    <source>
        <dbReference type="SAM" id="MobiDB-lite"/>
    </source>
</evidence>
<proteinExistence type="predicted"/>
<keyword evidence="3" id="KW-1185">Reference proteome</keyword>
<dbReference type="AlphaFoldDB" id="A0A0L6VFY4"/>
<name>A0A0L6VFY4_9BASI</name>
<accession>A0A0L6VFY4</accession>
<protein>
    <submittedName>
        <fullName evidence="2">Uncharacterized protein</fullName>
    </submittedName>
</protein>
<evidence type="ECO:0000313" key="3">
    <source>
        <dbReference type="Proteomes" id="UP000037035"/>
    </source>
</evidence>
<comment type="caution">
    <text evidence="2">The sequence shown here is derived from an EMBL/GenBank/DDBJ whole genome shotgun (WGS) entry which is preliminary data.</text>
</comment>
<evidence type="ECO:0000313" key="2">
    <source>
        <dbReference type="EMBL" id="KNZ59668.1"/>
    </source>
</evidence>
<feature type="compositionally biased region" description="Basic and acidic residues" evidence="1">
    <location>
        <begin position="269"/>
        <end position="285"/>
    </location>
</feature>
<organism evidence="2 3">
    <name type="scientific">Puccinia sorghi</name>
    <dbReference type="NCBI Taxonomy" id="27349"/>
    <lineage>
        <taxon>Eukaryota</taxon>
        <taxon>Fungi</taxon>
        <taxon>Dikarya</taxon>
        <taxon>Basidiomycota</taxon>
        <taxon>Pucciniomycotina</taxon>
        <taxon>Pucciniomycetes</taxon>
        <taxon>Pucciniales</taxon>
        <taxon>Pucciniaceae</taxon>
        <taxon>Puccinia</taxon>
    </lineage>
</organism>
<dbReference type="EMBL" id="LAVV01006485">
    <property type="protein sequence ID" value="KNZ59668.1"/>
    <property type="molecule type" value="Genomic_DNA"/>
</dbReference>